<comment type="caution">
    <text evidence="1">The sequence shown here is derived from an EMBL/GenBank/DDBJ whole genome shotgun (WGS) entry which is preliminary data.</text>
</comment>
<dbReference type="Proteomes" id="UP000054805">
    <property type="component" value="Unassembled WGS sequence"/>
</dbReference>
<dbReference type="AlphaFoldDB" id="A0A0V1IHB7"/>
<evidence type="ECO:0000313" key="1">
    <source>
        <dbReference type="EMBL" id="KRZ21589.1"/>
    </source>
</evidence>
<sequence>LSPLFGNYFRRRSTSSSVRLFDLPIGDSGPVPELCQFVQWATIVFSVARGIFTTPHPLVVIFVPLAMRVWCDHCTLPSNSRDELDALWRLNLLTNPCRHQLPFESEDSLQQNLCLLLSACLISSDFRRPAIIYYKWTFCKNVSRLLAFETSSIATLLDLLFSTLAHKSTVLILGQWRNKLLNIILQ</sequence>
<feature type="non-terminal residue" evidence="1">
    <location>
        <position position="1"/>
    </location>
</feature>
<name>A0A0V1IHB7_TRIPS</name>
<gene>
    <name evidence="1" type="ORF">T4B_9923</name>
</gene>
<keyword evidence="2" id="KW-1185">Reference proteome</keyword>
<protein>
    <submittedName>
        <fullName evidence="1">Uncharacterized protein</fullName>
    </submittedName>
</protein>
<reference evidence="1 2" key="1">
    <citation type="submission" date="2015-01" db="EMBL/GenBank/DDBJ databases">
        <title>Evolution of Trichinella species and genotypes.</title>
        <authorList>
            <person name="Korhonen P.K."/>
            <person name="Edoardo P."/>
            <person name="Giuseppe L.R."/>
            <person name="Gasser R.B."/>
        </authorList>
    </citation>
    <scope>NUCLEOTIDE SEQUENCE [LARGE SCALE GENOMIC DNA]</scope>
    <source>
        <strain evidence="1">ISS588</strain>
    </source>
</reference>
<proteinExistence type="predicted"/>
<organism evidence="1 2">
    <name type="scientific">Trichinella pseudospiralis</name>
    <name type="common">Parasitic roundworm</name>
    <dbReference type="NCBI Taxonomy" id="6337"/>
    <lineage>
        <taxon>Eukaryota</taxon>
        <taxon>Metazoa</taxon>
        <taxon>Ecdysozoa</taxon>
        <taxon>Nematoda</taxon>
        <taxon>Enoplea</taxon>
        <taxon>Dorylaimia</taxon>
        <taxon>Trichinellida</taxon>
        <taxon>Trichinellidae</taxon>
        <taxon>Trichinella</taxon>
    </lineage>
</organism>
<accession>A0A0V1IHB7</accession>
<dbReference type="EMBL" id="JYDS01000200">
    <property type="protein sequence ID" value="KRZ21589.1"/>
    <property type="molecule type" value="Genomic_DNA"/>
</dbReference>
<evidence type="ECO:0000313" key="2">
    <source>
        <dbReference type="Proteomes" id="UP000054805"/>
    </source>
</evidence>